<dbReference type="PRINTS" id="PR00133">
    <property type="entry name" value="GLHYDRLASE3"/>
</dbReference>
<dbReference type="InterPro" id="IPR001764">
    <property type="entry name" value="Glyco_hydro_3_N"/>
</dbReference>
<dbReference type="KEGG" id="plyc:GXP70_22290"/>
<dbReference type="InterPro" id="IPR036962">
    <property type="entry name" value="Glyco_hydro_3_N_sf"/>
</dbReference>
<dbReference type="Pfam" id="PF14310">
    <property type="entry name" value="Fn3-like"/>
    <property type="match status" value="1"/>
</dbReference>
<evidence type="ECO:0000313" key="5">
    <source>
        <dbReference type="Proteomes" id="UP000476064"/>
    </source>
</evidence>
<dbReference type="SUPFAM" id="SSF52279">
    <property type="entry name" value="Beta-D-glucan exohydrolase, C-terminal domain"/>
    <property type="match status" value="1"/>
</dbReference>
<dbReference type="Gene3D" id="2.60.40.10">
    <property type="entry name" value="Immunoglobulins"/>
    <property type="match status" value="1"/>
</dbReference>
<feature type="domain" description="Fibronectin type III-like" evidence="3">
    <location>
        <begin position="691"/>
        <end position="760"/>
    </location>
</feature>
<gene>
    <name evidence="4" type="ORF">GXP70_22290</name>
</gene>
<evidence type="ECO:0000259" key="3">
    <source>
        <dbReference type="SMART" id="SM01217"/>
    </source>
</evidence>
<evidence type="ECO:0000256" key="2">
    <source>
        <dbReference type="ARBA" id="ARBA00022801"/>
    </source>
</evidence>
<dbReference type="SUPFAM" id="SSF51445">
    <property type="entry name" value="(Trans)glycosidases"/>
    <property type="match status" value="1"/>
</dbReference>
<reference evidence="4 5" key="1">
    <citation type="submission" date="2020-01" db="EMBL/GenBank/DDBJ databases">
        <title>Paenibacillus sp. nov., isolated from tomato rhizosphere.</title>
        <authorList>
            <person name="Weon H.-Y."/>
            <person name="Lee S.A."/>
        </authorList>
    </citation>
    <scope>NUCLEOTIDE SEQUENCE [LARGE SCALE GENOMIC DNA]</scope>
    <source>
        <strain evidence="4 5">12200R-189</strain>
    </source>
</reference>
<proteinExistence type="inferred from homology"/>
<dbReference type="GO" id="GO:0008422">
    <property type="term" value="F:beta-glucosidase activity"/>
    <property type="evidence" value="ECO:0007669"/>
    <property type="project" value="TreeGrafter"/>
</dbReference>
<dbReference type="RefSeq" id="WP_162358874.1">
    <property type="nucleotide sequence ID" value="NZ_CP048209.1"/>
</dbReference>
<accession>A0A6C0G3S8</accession>
<dbReference type="EMBL" id="CP048209">
    <property type="protein sequence ID" value="QHT62441.1"/>
    <property type="molecule type" value="Genomic_DNA"/>
</dbReference>
<evidence type="ECO:0000313" key="4">
    <source>
        <dbReference type="EMBL" id="QHT62441.1"/>
    </source>
</evidence>
<keyword evidence="5" id="KW-1185">Reference proteome</keyword>
<dbReference type="FunFam" id="2.60.40.10:FF:000495">
    <property type="entry name" value="Periplasmic beta-glucosidase"/>
    <property type="match status" value="1"/>
</dbReference>
<evidence type="ECO:0000256" key="1">
    <source>
        <dbReference type="ARBA" id="ARBA00005336"/>
    </source>
</evidence>
<dbReference type="Pfam" id="PF01915">
    <property type="entry name" value="Glyco_hydro_3_C"/>
    <property type="match status" value="1"/>
</dbReference>
<dbReference type="PANTHER" id="PTHR30620:SF123">
    <property type="entry name" value="BETA-XYLOSIDASE"/>
    <property type="match status" value="1"/>
</dbReference>
<dbReference type="Pfam" id="PF00933">
    <property type="entry name" value="Glyco_hydro_3"/>
    <property type="match status" value="1"/>
</dbReference>
<dbReference type="InterPro" id="IPR013783">
    <property type="entry name" value="Ig-like_fold"/>
</dbReference>
<organism evidence="4 5">
    <name type="scientific">Paenibacillus lycopersici</name>
    <dbReference type="NCBI Taxonomy" id="2704462"/>
    <lineage>
        <taxon>Bacteria</taxon>
        <taxon>Bacillati</taxon>
        <taxon>Bacillota</taxon>
        <taxon>Bacilli</taxon>
        <taxon>Bacillales</taxon>
        <taxon>Paenibacillaceae</taxon>
        <taxon>Paenibacillus</taxon>
    </lineage>
</organism>
<dbReference type="Gene3D" id="3.40.50.1700">
    <property type="entry name" value="Glycoside hydrolase family 3 C-terminal domain"/>
    <property type="match status" value="1"/>
</dbReference>
<dbReference type="InterPro" id="IPR026891">
    <property type="entry name" value="Fn3-like"/>
</dbReference>
<dbReference type="InterPro" id="IPR036881">
    <property type="entry name" value="Glyco_hydro_3_C_sf"/>
</dbReference>
<name>A0A6C0G3S8_9BACL</name>
<dbReference type="InterPro" id="IPR017853">
    <property type="entry name" value="GH"/>
</dbReference>
<sequence>MEKEAAYWNKALTVEERVEDLLGRMTLKEKVGQVNQHMYGWNAYKRTADGIELTEAFKSEVAFGDGMGALYGLFRADPWSAVTYENGITAANSAKAANAVQRYVRENTRLGIPVLLSEECPHGHQALDGTLIPTNIGIGSTWNTELMERVYGHVAAEIRARGAHVGLISTLDVLREPRWGRSEECYGEDPYLAARMTTSAVRGLQGSTPEELRQPDRIAALLKHFVAQGAALGGRNSGPAGIGERELREIHLPGMQAGVRAGAQGCMAAYNEIDGIPCHANKQLLTGILREEWGFEGIVMADGVAIDRLLSMTGDYESAAALALSAGVDLSLWDTSFTTLEAAVEAGKADPALLDRAVRRVLKLKFELGLFDNPFTDENIASEKVGSEAFRLDNLQAARESIVLLKNEGALLPLGKQYRRIAVIGPNADNIYNQLGDYTSTQPPGKGATVLEGIRRIAPAGTEIVYAPGSGIRSGTPEQLREALDVAAGADVVVLAIGGSSTRNFDIRFDTNGAAITTSGAPSEMDCGEGVDVADLRLGEPQRELARRIAELGKPVVGVVVQGRPHALTDIDPLCGALLCAWYPGQEGGQAVGEILFGHVNPSGKLAVSLPRSSGQLPVYYNYKDGGSRPGYFDLTGNPLYTFGHGLSYTSFACEGLVLQPAAISAEELEQGERVSVKVTVRNTGGTAGQEVVQLYVKDLEASVTRPVTELKGFSKVMLQPGESREVVLELGLEELAIWTADMAFKAEPGNVRITVGGSQAGDCTANLKITRGTV</sequence>
<comment type="similarity">
    <text evidence="1">Belongs to the glycosyl hydrolase 3 family.</text>
</comment>
<dbReference type="SMART" id="SM01217">
    <property type="entry name" value="Fn3_like"/>
    <property type="match status" value="1"/>
</dbReference>
<dbReference type="Gene3D" id="3.20.20.300">
    <property type="entry name" value="Glycoside hydrolase, family 3, N-terminal domain"/>
    <property type="match status" value="1"/>
</dbReference>
<dbReference type="InterPro" id="IPR051915">
    <property type="entry name" value="Cellulose_Degrad_GH3"/>
</dbReference>
<dbReference type="PANTHER" id="PTHR30620">
    <property type="entry name" value="PERIPLASMIC BETA-GLUCOSIDASE-RELATED"/>
    <property type="match status" value="1"/>
</dbReference>
<keyword evidence="2" id="KW-0378">Hydrolase</keyword>
<dbReference type="Proteomes" id="UP000476064">
    <property type="component" value="Chromosome"/>
</dbReference>
<dbReference type="AlphaFoldDB" id="A0A6C0G3S8"/>
<protein>
    <submittedName>
        <fullName evidence="4">Beta-glucosidase</fullName>
    </submittedName>
</protein>
<dbReference type="GO" id="GO:0009251">
    <property type="term" value="P:glucan catabolic process"/>
    <property type="evidence" value="ECO:0007669"/>
    <property type="project" value="TreeGrafter"/>
</dbReference>
<dbReference type="InterPro" id="IPR002772">
    <property type="entry name" value="Glyco_hydro_3_C"/>
</dbReference>